<dbReference type="InterPro" id="IPR007505">
    <property type="entry name" value="PDDEXK_7"/>
</dbReference>
<accession>A0A173UGY3</accession>
<evidence type="ECO:0000313" key="2">
    <source>
        <dbReference type="EMBL" id="CUN14109.1"/>
    </source>
</evidence>
<sequence length="559" mass="64721">MISVTQKQDSIDTPANRFVKYALEKFDSVCLELMNSLDAAGGVKQAECLSEAKAIHNMLDEIFNDGFFDKIGKLDIMPQNNQVLQKREGYSQIFSAYSMIDLALRLNWSGHDDVYEGESKNVALLYEYWLFFELYKIIDSIDGCKKVYLKDDDFLTVSDGGITILLQEGKKSRQSFVIERLHTKINLYYNRTFSRKEFKTTLYEGSYSRPFRPDYTIAIFPDSYVKGCNNGENGAIQNGEVSYIHFDAKYRVTDLTSLVGKRTDEYEEIEFAEDKTDAVMNTYKRGDLLKMHTYNDAIRRTIGSYILYPGKGDSEDTRGVSYKLYDEILPGVGAFAIRPSIDEAGENELRNFITELLESKGALYSRLNRMKQYTEMVLREPSVSLLNTADYQIGKKDENVQKGIRCVLGYIRALKEDDYYYSLVENNLLFTGAEFLFYFYAIKDSYVYSHHPDIFKTKRFCFYKNSIMDTKKYILEQTICEIESNELISKKELVERLNMQGYKTNERNHHADFYYILKVKVIGNMCDLKEIGVDEISLQNGNDAYSPHSPKIFYMEDLS</sequence>
<dbReference type="Proteomes" id="UP000095673">
    <property type="component" value="Unassembled WGS sequence"/>
</dbReference>
<dbReference type="OrthoDB" id="11970at2"/>
<dbReference type="Pfam" id="PF04411">
    <property type="entry name" value="PDDEXK_7"/>
    <property type="match status" value="1"/>
</dbReference>
<dbReference type="Pfam" id="PF09823">
    <property type="entry name" value="DUF2357"/>
    <property type="match status" value="1"/>
</dbReference>
<gene>
    <name evidence="2" type="ORF">ERS852580_02174</name>
</gene>
<proteinExistence type="predicted"/>
<evidence type="ECO:0000259" key="1">
    <source>
        <dbReference type="Pfam" id="PF09823"/>
    </source>
</evidence>
<dbReference type="InterPro" id="IPR018633">
    <property type="entry name" value="DUF2357"/>
</dbReference>
<reference evidence="2 3" key="1">
    <citation type="submission" date="2015-09" db="EMBL/GenBank/DDBJ databases">
        <authorList>
            <consortium name="Pathogen Informatics"/>
        </authorList>
    </citation>
    <scope>NUCLEOTIDE SEQUENCE [LARGE SCALE GENOMIC DNA]</scope>
    <source>
        <strain evidence="2 3">2789STDY5834968</strain>
    </source>
</reference>
<evidence type="ECO:0000313" key="3">
    <source>
        <dbReference type="Proteomes" id="UP000095673"/>
    </source>
</evidence>
<protein>
    <submittedName>
        <fullName evidence="2">Protein of uncharacterized function (DUF524)</fullName>
    </submittedName>
</protein>
<name>A0A173UGY3_9FIRM</name>
<dbReference type="EMBL" id="CYXM01000010">
    <property type="protein sequence ID" value="CUN14109.1"/>
    <property type="molecule type" value="Genomic_DNA"/>
</dbReference>
<organism evidence="2 3">
    <name type="scientific">Agathobacter rectalis</name>
    <dbReference type="NCBI Taxonomy" id="39491"/>
    <lineage>
        <taxon>Bacteria</taxon>
        <taxon>Bacillati</taxon>
        <taxon>Bacillota</taxon>
        <taxon>Clostridia</taxon>
        <taxon>Lachnospirales</taxon>
        <taxon>Lachnospiraceae</taxon>
        <taxon>Agathobacter</taxon>
    </lineage>
</organism>
<feature type="domain" description="DUF2357" evidence="1">
    <location>
        <begin position="5"/>
        <end position="97"/>
    </location>
</feature>
<dbReference type="AlphaFoldDB" id="A0A173UGY3"/>